<feature type="transmembrane region" description="Helical" evidence="1">
    <location>
        <begin position="27"/>
        <end position="50"/>
    </location>
</feature>
<dbReference type="AlphaFoldDB" id="A0A2A2EDZ7"/>
<feature type="transmembrane region" description="Helical" evidence="1">
    <location>
        <begin position="340"/>
        <end position="362"/>
    </location>
</feature>
<feature type="transmembrane region" description="Helical" evidence="1">
    <location>
        <begin position="164"/>
        <end position="186"/>
    </location>
</feature>
<comment type="caution">
    <text evidence="2">The sequence shown here is derived from an EMBL/GenBank/DDBJ whole genome shotgun (WGS) entry which is preliminary data.</text>
</comment>
<evidence type="ECO:0000256" key="1">
    <source>
        <dbReference type="SAM" id="Phobius"/>
    </source>
</evidence>
<gene>
    <name evidence="2" type="ORF">B1400_1708</name>
</gene>
<organism evidence="2 3">
    <name type="scientific">Bifidobacterium italicum</name>
    <dbReference type="NCBI Taxonomy" id="1960968"/>
    <lineage>
        <taxon>Bacteria</taxon>
        <taxon>Bacillati</taxon>
        <taxon>Actinomycetota</taxon>
        <taxon>Actinomycetes</taxon>
        <taxon>Bifidobacteriales</taxon>
        <taxon>Bifidobacteriaceae</taxon>
        <taxon>Bifidobacterium</taxon>
    </lineage>
</organism>
<feature type="transmembrane region" description="Helical" evidence="1">
    <location>
        <begin position="294"/>
        <end position="312"/>
    </location>
</feature>
<feature type="transmembrane region" description="Helical" evidence="1">
    <location>
        <begin position="62"/>
        <end position="81"/>
    </location>
</feature>
<dbReference type="EMBL" id="MVOG01000045">
    <property type="protein sequence ID" value="PAU67145.1"/>
    <property type="molecule type" value="Genomic_DNA"/>
</dbReference>
<keyword evidence="3" id="KW-1185">Reference proteome</keyword>
<evidence type="ECO:0000313" key="2">
    <source>
        <dbReference type="EMBL" id="PAU67145.1"/>
    </source>
</evidence>
<feature type="transmembrane region" description="Helical" evidence="1">
    <location>
        <begin position="133"/>
        <end position="152"/>
    </location>
</feature>
<keyword evidence="1" id="KW-0812">Transmembrane</keyword>
<keyword evidence="1" id="KW-1133">Transmembrane helix</keyword>
<proteinExistence type="predicted"/>
<dbReference type="Proteomes" id="UP000217986">
    <property type="component" value="Unassembled WGS sequence"/>
</dbReference>
<keyword evidence="1" id="KW-0472">Membrane</keyword>
<feature type="transmembrane region" description="Helical" evidence="1">
    <location>
        <begin position="192"/>
        <end position="210"/>
    </location>
</feature>
<feature type="transmembrane region" description="Helical" evidence="1">
    <location>
        <begin position="93"/>
        <end position="113"/>
    </location>
</feature>
<evidence type="ECO:0000313" key="3">
    <source>
        <dbReference type="Proteomes" id="UP000217986"/>
    </source>
</evidence>
<reference evidence="2 3" key="1">
    <citation type="journal article" date="2017" name="ISME J.">
        <title>Unveiling bifidobacterial biogeography across the mammalian branch of the tree of life.</title>
        <authorList>
            <person name="Milani C."/>
            <person name="Mangifesta M."/>
            <person name="Mancabelli L."/>
            <person name="Lugli G.A."/>
            <person name="James K."/>
            <person name="Duranti S."/>
            <person name="Turroni F."/>
            <person name="Ferrario C."/>
            <person name="Ossiprandi M.C."/>
            <person name="van Sinderen D."/>
            <person name="Ventura M."/>
        </authorList>
    </citation>
    <scope>NUCLEOTIDE SEQUENCE [LARGE SCALE GENOMIC DNA]</scope>
    <source>
        <strain evidence="2 3">70</strain>
    </source>
</reference>
<protein>
    <submittedName>
        <fullName evidence="2">Uncharacterized protein</fullName>
    </submittedName>
</protein>
<sequence>MLTCRPCQLIRVYNVDMFTKGKRLDCLFVAGMAAMIVLSIMLMECCDWFGAGSALSDEGYNWGGFLFLACLISCGILVAVLRNWKETEHSACYLLAYFIMVMDISFWVMPPLIVSCSPKIGGQHMPVPDNVSAMSWSVSFAVAGFIVSCGKIRRRASSYAALRIAYGWYGMLLCLGAACAASALGAESDMRRVIVIAALAVMIVCFLYMIQGLMLRYGTAVLNRTSEMLWAMHLRRRQFSDWEIQAGSCFAGLEHGSFSSMLDENPTLDAWSLDLRHELGNYLKGRRSHAPLRWIPELFGLSVVVLFIWNVMQLDWGNMRNLYAILHEWVKSTGLRPYEIAMAIAVAASCVAIPYNVWAYYLDTLRRLRRYFKHHPPAVHAPKA</sequence>
<name>A0A2A2EDZ7_9BIFI</name>
<accession>A0A2A2EDZ7</accession>